<feature type="domain" description="PKS/mFAS DH" evidence="11">
    <location>
        <begin position="661"/>
        <end position="946"/>
    </location>
</feature>
<dbReference type="PROSITE" id="PS52004">
    <property type="entry name" value="KS3_2"/>
    <property type="match status" value="1"/>
</dbReference>
<evidence type="ECO:0000256" key="3">
    <source>
        <dbReference type="ARBA" id="ARBA00004789"/>
    </source>
</evidence>
<dbReference type="InterPro" id="IPR014031">
    <property type="entry name" value="Ketoacyl_synth_C"/>
</dbReference>
<keyword evidence="4" id="KW-0596">Phosphopantetheine</keyword>
<reference evidence="12 13" key="1">
    <citation type="submission" date="2016-11" db="EMBL/GenBank/DDBJ databases">
        <authorList>
            <person name="Jaros S."/>
            <person name="Januszkiewicz K."/>
            <person name="Wedrychowicz H."/>
        </authorList>
    </citation>
    <scope>NUCLEOTIDE SEQUENCE [LARGE SCALE GENOMIC DNA]</scope>
    <source>
        <strain evidence="12 13">DSM 21758</strain>
    </source>
</reference>
<dbReference type="GO" id="GO:0006633">
    <property type="term" value="P:fatty acid biosynthetic process"/>
    <property type="evidence" value="ECO:0007669"/>
    <property type="project" value="InterPro"/>
</dbReference>
<dbReference type="Pfam" id="PF00550">
    <property type="entry name" value="PP-binding"/>
    <property type="match status" value="2"/>
</dbReference>
<keyword evidence="6" id="KW-0808">Transferase</keyword>
<dbReference type="PROSITE" id="PS00012">
    <property type="entry name" value="PHOSPHOPANTETHEINE"/>
    <property type="match status" value="1"/>
</dbReference>
<dbReference type="InterPro" id="IPR036291">
    <property type="entry name" value="NAD(P)-bd_dom_sf"/>
</dbReference>
<dbReference type="Gene3D" id="3.30.559.10">
    <property type="entry name" value="Chloramphenicol acetyltransferase-like domain"/>
    <property type="match status" value="1"/>
</dbReference>
<dbReference type="Pfam" id="PF21089">
    <property type="entry name" value="PKS_DH_N"/>
    <property type="match status" value="1"/>
</dbReference>
<protein>
    <submittedName>
        <fullName evidence="12">Amino acid adenylation domain-containing protein</fullName>
    </submittedName>
</protein>
<feature type="domain" description="Ketosynthase family 3 (KS3)" evidence="10">
    <location>
        <begin position="45"/>
        <end position="460"/>
    </location>
</feature>
<organism evidence="12 13">
    <name type="scientific">Clostridium cavendishii DSM 21758</name>
    <dbReference type="NCBI Taxonomy" id="1121302"/>
    <lineage>
        <taxon>Bacteria</taxon>
        <taxon>Bacillati</taxon>
        <taxon>Bacillota</taxon>
        <taxon>Clostridia</taxon>
        <taxon>Eubacteriales</taxon>
        <taxon>Clostridiaceae</taxon>
        <taxon>Clostridium</taxon>
    </lineage>
</organism>
<dbReference type="NCBIfam" id="TIGR01733">
    <property type="entry name" value="AA-adenyl-dom"/>
    <property type="match status" value="1"/>
</dbReference>
<dbReference type="Pfam" id="PF00109">
    <property type="entry name" value="ketoacyl-synt"/>
    <property type="match status" value="1"/>
</dbReference>
<dbReference type="InterPro" id="IPR020845">
    <property type="entry name" value="AMP-binding_CS"/>
</dbReference>
<evidence type="ECO:0000256" key="7">
    <source>
        <dbReference type="ARBA" id="ARBA00022737"/>
    </source>
</evidence>
<dbReference type="InterPro" id="IPR020807">
    <property type="entry name" value="PKS_DH"/>
</dbReference>
<dbReference type="Gene3D" id="3.30.300.30">
    <property type="match status" value="1"/>
</dbReference>
<dbReference type="InterPro" id="IPR057326">
    <property type="entry name" value="KR_dom"/>
</dbReference>
<dbReference type="InterPro" id="IPR023213">
    <property type="entry name" value="CAT-like_dom_sf"/>
</dbReference>
<dbReference type="PROSITE" id="PS00606">
    <property type="entry name" value="KS3_1"/>
    <property type="match status" value="1"/>
</dbReference>
<dbReference type="InterPro" id="IPR016039">
    <property type="entry name" value="Thiolase-like"/>
</dbReference>
<dbReference type="InterPro" id="IPR000873">
    <property type="entry name" value="AMP-dep_synth/lig_dom"/>
</dbReference>
<name>A0A1M6MTA7_9CLOT</name>
<dbReference type="Pfam" id="PF22621">
    <property type="entry name" value="CurL-like_PKS_C"/>
    <property type="match status" value="1"/>
</dbReference>
<dbReference type="CDD" id="cd05930">
    <property type="entry name" value="A_NRPS"/>
    <property type="match status" value="1"/>
</dbReference>
<dbReference type="InterPro" id="IPR013968">
    <property type="entry name" value="PKS_KR"/>
</dbReference>
<dbReference type="Proteomes" id="UP000184310">
    <property type="component" value="Unassembled WGS sequence"/>
</dbReference>
<feature type="active site" description="Proton acceptor; for dehydratase activity" evidence="8">
    <location>
        <position position="692"/>
    </location>
</feature>
<feature type="active site" description="Proton donor; for dehydratase activity" evidence="8">
    <location>
        <position position="864"/>
    </location>
</feature>
<dbReference type="GO" id="GO:0004315">
    <property type="term" value="F:3-oxoacyl-[acyl-carrier-protein] synthase activity"/>
    <property type="evidence" value="ECO:0007669"/>
    <property type="project" value="InterPro"/>
</dbReference>
<dbReference type="InterPro" id="IPR050091">
    <property type="entry name" value="PKS_NRPS_Biosynth_Enz"/>
</dbReference>
<dbReference type="InterPro" id="IPR049552">
    <property type="entry name" value="PKS_DH_N"/>
</dbReference>
<dbReference type="SMART" id="SM00823">
    <property type="entry name" value="PKS_PP"/>
    <property type="match status" value="1"/>
</dbReference>
<dbReference type="InterPro" id="IPR049551">
    <property type="entry name" value="PKS_DH_C"/>
</dbReference>
<dbReference type="Pfam" id="PF21394">
    <property type="entry name" value="Beta-ketacyl_N"/>
    <property type="match status" value="1"/>
</dbReference>
<evidence type="ECO:0000256" key="6">
    <source>
        <dbReference type="ARBA" id="ARBA00022679"/>
    </source>
</evidence>
<feature type="domain" description="Carrier" evidence="9">
    <location>
        <begin position="1475"/>
        <end position="1550"/>
    </location>
</feature>
<dbReference type="Pfam" id="PF00668">
    <property type="entry name" value="Condensation"/>
    <property type="match status" value="1"/>
</dbReference>
<dbReference type="Pfam" id="PF08659">
    <property type="entry name" value="KR"/>
    <property type="match status" value="1"/>
</dbReference>
<dbReference type="InterPro" id="IPR025110">
    <property type="entry name" value="AMP-bd_C"/>
</dbReference>
<keyword evidence="5" id="KW-0597">Phosphoprotein</keyword>
<dbReference type="Gene3D" id="3.40.50.12780">
    <property type="entry name" value="N-terminal domain of ligase-like"/>
    <property type="match status" value="1"/>
</dbReference>
<dbReference type="PANTHER" id="PTHR43775">
    <property type="entry name" value="FATTY ACID SYNTHASE"/>
    <property type="match status" value="1"/>
</dbReference>
<dbReference type="SUPFAM" id="SSF53901">
    <property type="entry name" value="Thiolase-like"/>
    <property type="match status" value="1"/>
</dbReference>
<dbReference type="Gene3D" id="1.10.1240.100">
    <property type="match status" value="1"/>
</dbReference>
<dbReference type="Pfam" id="PF14765">
    <property type="entry name" value="PS-DH"/>
    <property type="match status" value="1"/>
</dbReference>
<dbReference type="EMBL" id="FQZB01000011">
    <property type="protein sequence ID" value="SHJ86503.1"/>
    <property type="molecule type" value="Genomic_DNA"/>
</dbReference>
<dbReference type="InterPro" id="IPR020841">
    <property type="entry name" value="PKS_Beta-ketoAc_synthase_dom"/>
</dbReference>
<dbReference type="Gene3D" id="1.10.1200.10">
    <property type="entry name" value="ACP-like"/>
    <property type="match status" value="2"/>
</dbReference>
<dbReference type="InterPro" id="IPR045851">
    <property type="entry name" value="AMP-bd_C_sf"/>
</dbReference>
<evidence type="ECO:0000256" key="1">
    <source>
        <dbReference type="ARBA" id="ARBA00001957"/>
    </source>
</evidence>
<dbReference type="InterPro" id="IPR009081">
    <property type="entry name" value="PP-bd_ACP"/>
</dbReference>
<evidence type="ECO:0000313" key="12">
    <source>
        <dbReference type="EMBL" id="SHJ86503.1"/>
    </source>
</evidence>
<dbReference type="Gene3D" id="3.40.47.10">
    <property type="match status" value="1"/>
</dbReference>
<evidence type="ECO:0000256" key="5">
    <source>
        <dbReference type="ARBA" id="ARBA00022553"/>
    </source>
</evidence>
<dbReference type="SUPFAM" id="SSF47336">
    <property type="entry name" value="ACP-like"/>
    <property type="match status" value="2"/>
</dbReference>
<gene>
    <name evidence="12" type="ORF">SAMN02745163_02749</name>
</gene>
<dbReference type="UniPathway" id="UPA01003"/>
<dbReference type="SMART" id="SM00822">
    <property type="entry name" value="PKS_KR"/>
    <property type="match status" value="1"/>
</dbReference>
<feature type="region of interest" description="N-terminal hotdog fold" evidence="8">
    <location>
        <begin position="661"/>
        <end position="787"/>
    </location>
</feature>
<dbReference type="GO" id="GO:0004312">
    <property type="term" value="F:fatty acid synthase activity"/>
    <property type="evidence" value="ECO:0007669"/>
    <property type="project" value="TreeGrafter"/>
</dbReference>
<dbReference type="PROSITE" id="PS00455">
    <property type="entry name" value="AMP_BINDING"/>
    <property type="match status" value="1"/>
</dbReference>
<dbReference type="InterPro" id="IPR042099">
    <property type="entry name" value="ANL_N_sf"/>
</dbReference>
<dbReference type="InterPro" id="IPR001242">
    <property type="entry name" value="Condensation_dom"/>
</dbReference>
<dbReference type="InterPro" id="IPR010071">
    <property type="entry name" value="AA_adenyl_dom"/>
</dbReference>
<dbReference type="STRING" id="1121302.SAMN02745163_02749"/>
<proteinExistence type="predicted"/>
<dbReference type="PANTHER" id="PTHR43775:SF37">
    <property type="entry name" value="SI:DKEY-61P9.11"/>
    <property type="match status" value="1"/>
</dbReference>
<dbReference type="InterPro" id="IPR036736">
    <property type="entry name" value="ACP-like_sf"/>
</dbReference>
<dbReference type="InterPro" id="IPR049490">
    <property type="entry name" value="C883_1060-like_KR_N"/>
</dbReference>
<dbReference type="Gene3D" id="3.40.50.720">
    <property type="entry name" value="NAD(P)-binding Rossmann-like Domain"/>
    <property type="match status" value="1"/>
</dbReference>
<dbReference type="GO" id="GO:0031177">
    <property type="term" value="F:phosphopantetheine binding"/>
    <property type="evidence" value="ECO:0007669"/>
    <property type="project" value="InterPro"/>
</dbReference>
<evidence type="ECO:0000256" key="2">
    <source>
        <dbReference type="ARBA" id="ARBA00003299"/>
    </source>
</evidence>
<evidence type="ECO:0000256" key="8">
    <source>
        <dbReference type="PROSITE-ProRule" id="PRU01363"/>
    </source>
</evidence>
<dbReference type="InterPro" id="IPR020806">
    <property type="entry name" value="PKS_PP-bd"/>
</dbReference>
<evidence type="ECO:0000259" key="9">
    <source>
        <dbReference type="PROSITE" id="PS50075"/>
    </source>
</evidence>
<dbReference type="SMART" id="SM00825">
    <property type="entry name" value="PKS_KS"/>
    <property type="match status" value="1"/>
</dbReference>
<dbReference type="InterPro" id="IPR006162">
    <property type="entry name" value="Ppantetheine_attach_site"/>
</dbReference>
<evidence type="ECO:0000313" key="13">
    <source>
        <dbReference type="Proteomes" id="UP000184310"/>
    </source>
</evidence>
<feature type="domain" description="Carrier" evidence="9">
    <location>
        <begin position="2539"/>
        <end position="2614"/>
    </location>
</feature>
<dbReference type="InterPro" id="IPR042104">
    <property type="entry name" value="PKS_dehydratase_sf"/>
</dbReference>
<feature type="region of interest" description="C-terminal hotdog fold" evidence="8">
    <location>
        <begin position="803"/>
        <end position="946"/>
    </location>
</feature>
<dbReference type="InterPro" id="IPR014030">
    <property type="entry name" value="Ketoacyl_synth_N"/>
</dbReference>
<dbReference type="SUPFAM" id="SSF56801">
    <property type="entry name" value="Acetyl-CoA synthetase-like"/>
    <property type="match status" value="1"/>
</dbReference>
<dbReference type="Pfam" id="PF13193">
    <property type="entry name" value="AMP-binding_C"/>
    <property type="match status" value="1"/>
</dbReference>
<evidence type="ECO:0000259" key="10">
    <source>
        <dbReference type="PROSITE" id="PS52004"/>
    </source>
</evidence>
<dbReference type="PROSITE" id="PS50075">
    <property type="entry name" value="CARRIER"/>
    <property type="match status" value="2"/>
</dbReference>
<dbReference type="InterPro" id="IPR018201">
    <property type="entry name" value="Ketoacyl_synth_AS"/>
</dbReference>
<accession>A0A1M6MTA7</accession>
<dbReference type="Pfam" id="PF00501">
    <property type="entry name" value="AMP-binding"/>
    <property type="match status" value="1"/>
</dbReference>
<sequence length="2657" mass="302719">MKKLEKVKKHILREVANKSLTAKEAKILLSELDNFKKVESNEVKNGEFAIIGIGLNFPGADNLEEYWNIINNGYITIGEFPDNRKKDINIFMEDAISYRKGGYLQSVDNFDARFFNISPQEAERMDPQQRLFLQVAFSAIEDSGIDINSIKGSSTGVFVGHETTSIKEYFKAIENSGDELAITGCHTGIMASRISYLLNLKGPALVIDTACSSSLVALHVALQSLKAGECKQAIVGGVTLHMIPETGGMVYEASNDKVKAFDKHANGTVWSEGIAAILIKPLEKAKEDNDNIYAIIKGSSANNDGTTSSITAPSSISQAEVIQSCWEDARVDPETISYIETHGTGTVLGDPIEIKGLTQAFEKYTNKKQFCGIGSVKNNIGHTVGCSGLASIIKVVLALKYKKLPGTVGFVSPNSLIDFISSPVFFNSHTVDWNPACKIRRCGVSAFGFSGTNVHILLEEADEKKIIKNDKKNYLFTCSAKTEQALLMQIMKYLNYLRRNPNISLSDFCYTASISRGQYQHRVAIIFNNKEQILGKLMETIGNNLVDFNVPDKNQFYGFHKIVRLKNGLSRNELNDGQIRKISKKADLFIKTNKESQNIDVLREICSMYINGATINWQEFYEEGLYNKISIPGYPFEKKRFWISPSETIKTEKTKKHNDEHPLLGDIKLITKNKVIFESRISVEESWILQEHKVDGDSIIPGTAYIEMAVVAGKRIFNQSVCSIEDIQIYSPITMNPYKERTVQFIVSIERNQIGYEIISSNLDDNYTSGNWTIHGSGKYVLHRGEENPSKQFSLEEFKQECSKIVEFDIEDVFKEGGAITFGPRWNCIKKLQTGNDKALVELQLNTDFLQDLKQYHLHPALLDCAISVGAHLSQRKSKVYLPVSYRKVKVFGNLPAKVYALLCPVTDIDNEEFIKYNVCIMDEHEKCLVEIDGIILKLVTNFSKLKVQQQVDFKYQIKFKQNKFQNKFEEFTNGADIVVIGGNEALREGFSNAYKDYYNEAIFVEFGHSYFRKNNTSFVISSDMESFDSLFSVLKSEFQVTHIIYIGGMLSDDNTNTLNELENILDRGLYSLFYMTKSMVKKFSNNDIEVILISKYAYKVTGDELVVHPENAALFGLAKSVCMEYPNIHCRLLDIDTEIFTDIFTEDLWSNKTNFLAAYRNNQRYRETLCKYEGLKQSEHKIINDGIYVITGGTGDLGLEIAEHIARKANVTLILVTRSEFPKREAWHQIQRENNGNVSKKVNKIIEIEKHGSKVYTMCMQIQDLNNVTLAFDKIRSTFGRINGVIHCAGVAGDGFIFRKDFKTFYDVISPKIQGTWILDQVTKQDKLDFMVLFSSITAILSGIGQGDYTAANAYLDSFASQQGESGKIISVNWPAWSEIGMAKRFNVNNDGIFKALLTSDALEFFDNALQISDSNIILGQLNQEKLPNLIETNIIEVDQELLLGNIINKEIIEDFKLGVDHKVSVELHGRLDNNYSNLERKVAQVWADILSVSSIDVFESFYDMGGNSILAIRLANALNEAFSTKLDISHIFELLTVEEMVKYIDKKDRNASSVQISKLEAEENYVHDLFGMQKHIWFLQKYSPQSTVYQVPTYFYMNEKVDIDIVKKSFFYLQQTNDALNVVIEEHSGVPKQRLINNFSPMFSFEDLSKEYDRNNLLLTRMEEENNKVFDFEKPLWKVILYKLEEEKYCLYLNIHHIITDGWSEGILFDQFVSIYNKLKTKESFSEPKNKYGYLDWIYEEELHLKDHRVEYSNYWLDELKGPLPILNLPIDFPRKDNQTYVGGAYTKRISVDRTIKVKELAKYYKTTINTVLLAVYYKFLSKICNQDELIIGIPIVNRNNLESEKLVGLLMNIVCIRINSEGCGDFYSLIEIIKEKCKLAYKYGRYPFEQILSSLELERYTNINAVYQTMFQFFENHQISNNSSLFDLNFMGKEVNGQIELRMEYATDLFRSITIERFMDQYLTILDQVEENKHIDLNKIELMTKVEEGNLLDKYSNPHLTENSIIIKKIEEIAQLYPDKNAICYLDEKLTYEELMIQSGRLATLLIKNGLKKGQPVGILMNKGIPMIVAIIAVVRAGASYLPLDPEYPQERIQYMLKHSNTNIVITSYEVFKDFNQMDWEDRYIVLTDNLPKIIPKGLNFILADETSEVTNIDFPDIDSNDLMDIIYTSGSTGLPKGVMVTHGNVSNFIHWSLNEFNITVADRLMLVTSISFDISVFEIFATLASGAELYIVSKDTLQDANEMFKFICKNKISIWHSVPSLVKQFLMGGLFETEDAEMLKCVKKVLIGGEAWTAELAKLIKKRFSSSELFNMYGPTEATIWVTSYRVDEELYNDSYSIVPIGRPIWNNNVLILDDCGALCPIGIPGQIILTGENITKGYINDLEKTKQNFSWINQFDKIGYKTGDIGMYTDNGYIVYLGRNDGMVKIRGYRVECGEIENIVQSCKGIKECAVVTAEENGTNKLLCFYEVIENKSDICYVAQLKELLQQHVPHYMIPAHFIVMTEIPKTSNGKIDRQRLDKLDWKQMLPDVYEQQEEANEIEKNIYDIWISLLDYDRIGLNSNFFDVGGNSLLVSRMNYSIEELYPGMITIADIFAYPTIKKLSSYIMDKMKVVSVVEDNERLDVSMDELFSLVAKGEISAADAANILKKRGEV</sequence>
<comment type="cofactor">
    <cofactor evidence="1">
        <name>pantetheine 4'-phosphate</name>
        <dbReference type="ChEBI" id="CHEBI:47942"/>
    </cofactor>
</comment>
<dbReference type="PROSITE" id="PS52019">
    <property type="entry name" value="PKS_MFAS_DH"/>
    <property type="match status" value="1"/>
</dbReference>
<dbReference type="Pfam" id="PF02801">
    <property type="entry name" value="Ketoacyl-synt_C"/>
    <property type="match status" value="1"/>
</dbReference>
<keyword evidence="13" id="KW-1185">Reference proteome</keyword>
<keyword evidence="7" id="KW-0677">Repeat</keyword>
<dbReference type="CDD" id="cd08953">
    <property type="entry name" value="KR_2_SDR_x"/>
    <property type="match status" value="1"/>
</dbReference>
<dbReference type="Gene3D" id="3.30.559.30">
    <property type="entry name" value="Nonribosomal peptide synthetase, condensation domain"/>
    <property type="match status" value="1"/>
</dbReference>
<comment type="function">
    <text evidence="2">Involved in some intermediate steps for the synthesis of the antibiotic polyketide bacillaene which is involved in secondary metabolism.</text>
</comment>
<dbReference type="SMART" id="SM00826">
    <property type="entry name" value="PKS_DH"/>
    <property type="match status" value="1"/>
</dbReference>
<evidence type="ECO:0000259" key="11">
    <source>
        <dbReference type="PROSITE" id="PS52019"/>
    </source>
</evidence>
<dbReference type="Gene3D" id="3.10.129.110">
    <property type="entry name" value="Polyketide synthase dehydratase"/>
    <property type="match status" value="1"/>
</dbReference>
<dbReference type="SUPFAM" id="SSF51735">
    <property type="entry name" value="NAD(P)-binding Rossmann-fold domains"/>
    <property type="match status" value="2"/>
</dbReference>
<dbReference type="CDD" id="cd00833">
    <property type="entry name" value="PKS"/>
    <property type="match status" value="1"/>
</dbReference>
<dbReference type="InterPro" id="IPR049900">
    <property type="entry name" value="PKS_mFAS_DH"/>
</dbReference>
<dbReference type="SUPFAM" id="SSF52777">
    <property type="entry name" value="CoA-dependent acyltransferases"/>
    <property type="match status" value="2"/>
</dbReference>
<evidence type="ECO:0000256" key="4">
    <source>
        <dbReference type="ARBA" id="ARBA00022450"/>
    </source>
</evidence>
<comment type="pathway">
    <text evidence="3">Antibiotic biosynthesis; bacillaene biosynthesis.</text>
</comment>